<reference evidence="1" key="1">
    <citation type="submission" date="2022-07" db="EMBL/GenBank/DDBJ databases">
        <title>Phylogenomic reconstructions and comparative analyses of Kickxellomycotina fungi.</title>
        <authorList>
            <person name="Reynolds N.K."/>
            <person name="Stajich J.E."/>
            <person name="Barry K."/>
            <person name="Grigoriev I.V."/>
            <person name="Crous P."/>
            <person name="Smith M.E."/>
        </authorList>
    </citation>
    <scope>NUCLEOTIDE SEQUENCE</scope>
    <source>
        <strain evidence="1">Benny 63K</strain>
    </source>
</reference>
<name>A0ACC1I406_9FUNG</name>
<dbReference type="EMBL" id="JANBPG010002321">
    <property type="protein sequence ID" value="KAJ1886206.1"/>
    <property type="molecule type" value="Genomic_DNA"/>
</dbReference>
<sequence length="198" mass="20935">MVDAHLDHAVVWTLLSSPGIAGCDLDVCSIPGSASSVAVGAGTGVFPAGADIIRLCPHIGACTTGGGARSVWSCVVATAVVAARRTARLLVLSVMVPRSWHSFECHLRIRTRGLASNKNHAALFCSSLLSCASPGQWHGRPSFTLTRLPWLLWLLVFRESDTVARRRGPTQVNIAGGASDMILCDILYDAAANNEDCL</sequence>
<keyword evidence="2" id="KW-1185">Reference proteome</keyword>
<proteinExistence type="predicted"/>
<evidence type="ECO:0000313" key="1">
    <source>
        <dbReference type="EMBL" id="KAJ1886206.1"/>
    </source>
</evidence>
<evidence type="ECO:0000313" key="2">
    <source>
        <dbReference type="Proteomes" id="UP001150581"/>
    </source>
</evidence>
<gene>
    <name evidence="1" type="ORF">LPJ66_009745</name>
</gene>
<comment type="caution">
    <text evidence="1">The sequence shown here is derived from an EMBL/GenBank/DDBJ whole genome shotgun (WGS) entry which is preliminary data.</text>
</comment>
<dbReference type="Proteomes" id="UP001150581">
    <property type="component" value="Unassembled WGS sequence"/>
</dbReference>
<organism evidence="1 2">
    <name type="scientific">Kickxella alabastrina</name>
    <dbReference type="NCBI Taxonomy" id="61397"/>
    <lineage>
        <taxon>Eukaryota</taxon>
        <taxon>Fungi</taxon>
        <taxon>Fungi incertae sedis</taxon>
        <taxon>Zoopagomycota</taxon>
        <taxon>Kickxellomycotina</taxon>
        <taxon>Kickxellomycetes</taxon>
        <taxon>Kickxellales</taxon>
        <taxon>Kickxellaceae</taxon>
        <taxon>Kickxella</taxon>
    </lineage>
</organism>
<protein>
    <submittedName>
        <fullName evidence="1">Uncharacterized protein</fullName>
    </submittedName>
</protein>
<accession>A0ACC1I406</accession>